<dbReference type="EMBL" id="VIFM01000351">
    <property type="protein sequence ID" value="TQF09392.1"/>
    <property type="molecule type" value="Genomic_DNA"/>
</dbReference>
<keyword evidence="4" id="KW-1185">Reference proteome</keyword>
<evidence type="ECO:0000256" key="1">
    <source>
        <dbReference type="ARBA" id="ARBA00023027"/>
    </source>
</evidence>
<comment type="caution">
    <text evidence="3">The sequence shown here is derived from an EMBL/GenBank/DDBJ whole genome shotgun (WGS) entry which is preliminary data.</text>
</comment>
<organism evidence="3 4">
    <name type="scientific">Myxococcus llanfairpwllgwyngyllgogerychwyrndrobwllllantysiliogogogochensis</name>
    <dbReference type="NCBI Taxonomy" id="2590453"/>
    <lineage>
        <taxon>Bacteria</taxon>
        <taxon>Pseudomonadati</taxon>
        <taxon>Myxococcota</taxon>
        <taxon>Myxococcia</taxon>
        <taxon>Myxococcales</taxon>
        <taxon>Cystobacterineae</taxon>
        <taxon>Myxococcaceae</taxon>
        <taxon>Myxococcus</taxon>
    </lineage>
</organism>
<dbReference type="SUPFAM" id="SSF51735">
    <property type="entry name" value="NAD(P)-binding Rossmann-fold domains"/>
    <property type="match status" value="1"/>
</dbReference>
<feature type="domain" description="NAD-dependent epimerase/dehydratase" evidence="2">
    <location>
        <begin position="3"/>
        <end position="251"/>
    </location>
</feature>
<dbReference type="Pfam" id="PF01370">
    <property type="entry name" value="Epimerase"/>
    <property type="match status" value="1"/>
</dbReference>
<proteinExistence type="predicted"/>
<dbReference type="PANTHER" id="PTHR43574">
    <property type="entry name" value="EPIMERASE-RELATED"/>
    <property type="match status" value="1"/>
</dbReference>
<name>A0A540WK44_9BACT</name>
<reference evidence="3 4" key="1">
    <citation type="submission" date="2019-06" db="EMBL/GenBank/DDBJ databases">
        <authorList>
            <person name="Livingstone P."/>
            <person name="Whitworth D."/>
        </authorList>
    </citation>
    <scope>NUCLEOTIDE SEQUENCE [LARGE SCALE GENOMIC DNA]</scope>
    <source>
        <strain evidence="3 4">AM401</strain>
    </source>
</reference>
<dbReference type="Gene3D" id="3.40.50.720">
    <property type="entry name" value="NAD(P)-binding Rossmann-like Domain"/>
    <property type="match status" value="1"/>
</dbReference>
<dbReference type="RefSeq" id="WP_141648774.1">
    <property type="nucleotide sequence ID" value="NZ_VIFM01000351.1"/>
</dbReference>
<sequence length="326" mass="35711">MRVLVTGAAGFIGHHVSARLLARGDTVLGVDNLDPSGDVPLKQARLARLRTTPGAEHFTCHPVDITDAAALARIFQQERPERVVHLAARVGVRTASASARSYLDANVTGFLHVLEQAHATQVEHLVYASSSSVYGADTPPPFAESASADHPLNVYSATKRAGELLAHTYGHLHALPTSGLRFFTVYGPWGRPDMAPLRFLRALREGRPIDLYGEGRMRRDFTHVDDVAEAVLCVLDRPPSGTPPYRLLNVGRGEPVSLRDFVAVLERHVGTRAVLRPLPAQPGEMDGTWADPSALERETGFRPRVSVEEGLAQLEAWEREHPQFRT</sequence>
<dbReference type="InterPro" id="IPR036291">
    <property type="entry name" value="NAD(P)-bd_dom_sf"/>
</dbReference>
<dbReference type="AlphaFoldDB" id="A0A540WK44"/>
<dbReference type="Proteomes" id="UP000315369">
    <property type="component" value="Unassembled WGS sequence"/>
</dbReference>
<evidence type="ECO:0000259" key="2">
    <source>
        <dbReference type="Pfam" id="PF01370"/>
    </source>
</evidence>
<gene>
    <name evidence="3" type="ORF">FJV41_44835</name>
</gene>
<accession>A0A540WK44</accession>
<dbReference type="InterPro" id="IPR001509">
    <property type="entry name" value="Epimerase_deHydtase"/>
</dbReference>
<protein>
    <submittedName>
        <fullName evidence="3">NAD-dependent epimerase/dehydratase family protein</fullName>
    </submittedName>
</protein>
<dbReference type="OrthoDB" id="9802815at2"/>
<evidence type="ECO:0000313" key="3">
    <source>
        <dbReference type="EMBL" id="TQF09392.1"/>
    </source>
</evidence>
<keyword evidence="1" id="KW-0520">NAD</keyword>
<dbReference type="PRINTS" id="PR01713">
    <property type="entry name" value="NUCEPIMERASE"/>
</dbReference>
<evidence type="ECO:0000313" key="4">
    <source>
        <dbReference type="Proteomes" id="UP000315369"/>
    </source>
</evidence>